<evidence type="ECO:0000313" key="1">
    <source>
        <dbReference type="EMBL" id="GAA4904304.1"/>
    </source>
</evidence>
<comment type="caution">
    <text evidence="1">The sequence shown here is derived from an EMBL/GenBank/DDBJ whole genome shotgun (WGS) entry which is preliminary data.</text>
</comment>
<dbReference type="EMBL" id="BAABJI010000001">
    <property type="protein sequence ID" value="GAA4904304.1"/>
    <property type="molecule type" value="Genomic_DNA"/>
</dbReference>
<sequence>MTGILRNGYFKTILGLLLIAVLALKSCDLFIGYYKNISKAYAVEKAEEEGSNRTGENCFDKADKKLYSCYEYGYIYNIVHHIIPSSPVYGVYSFSIFKEPLRDVLTPPPNMA</sequence>
<keyword evidence="2" id="KW-1185">Reference proteome</keyword>
<reference evidence="2" key="1">
    <citation type="journal article" date="2019" name="Int. J. Syst. Evol. Microbiol.">
        <title>The Global Catalogue of Microorganisms (GCM) 10K type strain sequencing project: providing services to taxonomists for standard genome sequencing and annotation.</title>
        <authorList>
            <consortium name="The Broad Institute Genomics Platform"/>
            <consortium name="The Broad Institute Genome Sequencing Center for Infectious Disease"/>
            <person name="Wu L."/>
            <person name="Ma J."/>
        </authorList>
    </citation>
    <scope>NUCLEOTIDE SEQUENCE [LARGE SCALE GENOMIC DNA]</scope>
    <source>
        <strain evidence="2">JCM 18283</strain>
    </source>
</reference>
<gene>
    <name evidence="1" type="ORF">GCM10023313_03610</name>
</gene>
<accession>A0ABP9FKC2</accession>
<name>A0ABP9FKC2_9SPHI</name>
<dbReference type="Proteomes" id="UP001501436">
    <property type="component" value="Unassembled WGS sequence"/>
</dbReference>
<organism evidence="1 2">
    <name type="scientific">Mucilaginibacter defluvii</name>
    <dbReference type="NCBI Taxonomy" id="1196019"/>
    <lineage>
        <taxon>Bacteria</taxon>
        <taxon>Pseudomonadati</taxon>
        <taxon>Bacteroidota</taxon>
        <taxon>Sphingobacteriia</taxon>
        <taxon>Sphingobacteriales</taxon>
        <taxon>Sphingobacteriaceae</taxon>
        <taxon>Mucilaginibacter</taxon>
    </lineage>
</organism>
<proteinExistence type="predicted"/>
<evidence type="ECO:0008006" key="3">
    <source>
        <dbReference type="Google" id="ProtNLM"/>
    </source>
</evidence>
<dbReference type="RefSeq" id="WP_345329211.1">
    <property type="nucleotide sequence ID" value="NZ_BAABJI010000001.1"/>
</dbReference>
<protein>
    <recommendedName>
        <fullName evidence="3">Lipoprotein</fullName>
    </recommendedName>
</protein>
<evidence type="ECO:0000313" key="2">
    <source>
        <dbReference type="Proteomes" id="UP001501436"/>
    </source>
</evidence>